<dbReference type="Pfam" id="PF04397">
    <property type="entry name" value="LytTR"/>
    <property type="match status" value="1"/>
</dbReference>
<evidence type="ECO:0000259" key="5">
    <source>
        <dbReference type="PROSITE" id="PS50930"/>
    </source>
</evidence>
<evidence type="ECO:0000313" key="7">
    <source>
        <dbReference type="Proteomes" id="UP000607645"/>
    </source>
</evidence>
<dbReference type="Proteomes" id="UP000607645">
    <property type="component" value="Unassembled WGS sequence"/>
</dbReference>
<keyword evidence="3" id="KW-0238">DNA-binding</keyword>
<dbReference type="PROSITE" id="PS50930">
    <property type="entry name" value="HTH_LYTTR"/>
    <property type="match status" value="1"/>
</dbReference>
<feature type="domain" description="HTH LytTR-type" evidence="5">
    <location>
        <begin position="42"/>
        <end position="146"/>
    </location>
</feature>
<organism evidence="6 7">
    <name type="scientific">Lawsonibacter faecis</name>
    <dbReference type="NCBI Taxonomy" id="2763052"/>
    <lineage>
        <taxon>Bacteria</taxon>
        <taxon>Bacillati</taxon>
        <taxon>Bacillota</taxon>
        <taxon>Clostridia</taxon>
        <taxon>Eubacteriales</taxon>
        <taxon>Oscillospiraceae</taxon>
        <taxon>Lawsonibacter</taxon>
    </lineage>
</organism>
<name>A0A8J6MDP8_9FIRM</name>
<sequence>MQVEVKIDENVKDPKIIIVADKMTDEIGALVQSLSASYPKVIAGFSGDEVRLLEESEIVRIYAANQKVYAQTAKREYILRPRLYELEERLNKRLFVRISNSEIINLKKIVRLDLSMSGTICVELNNHTTAYVSRRYVTKIKQALGI</sequence>
<dbReference type="EMBL" id="JACOPQ010000010">
    <property type="protein sequence ID" value="MBC5737871.1"/>
    <property type="molecule type" value="Genomic_DNA"/>
</dbReference>
<gene>
    <name evidence="6" type="ORF">H8S62_12725</name>
</gene>
<dbReference type="AlphaFoldDB" id="A0A8J6MDP8"/>
<dbReference type="InterPro" id="IPR007492">
    <property type="entry name" value="LytTR_DNA-bd_dom"/>
</dbReference>
<keyword evidence="1" id="KW-0963">Cytoplasm</keyword>
<proteinExistence type="predicted"/>
<keyword evidence="4" id="KW-0804">Transcription</keyword>
<dbReference type="PANTHER" id="PTHR37299:SF2">
    <property type="entry name" value="HTH LYTTR-TYPE DOMAIN-CONTAINING PROTEIN"/>
    <property type="match status" value="1"/>
</dbReference>
<dbReference type="RefSeq" id="WP_186919674.1">
    <property type="nucleotide sequence ID" value="NZ_JACOPQ010000010.1"/>
</dbReference>
<comment type="caution">
    <text evidence="6">The sequence shown here is derived from an EMBL/GenBank/DDBJ whole genome shotgun (WGS) entry which is preliminary data.</text>
</comment>
<reference evidence="6" key="1">
    <citation type="submission" date="2020-08" db="EMBL/GenBank/DDBJ databases">
        <title>Genome public.</title>
        <authorList>
            <person name="Liu C."/>
            <person name="Sun Q."/>
        </authorList>
    </citation>
    <scope>NUCLEOTIDE SEQUENCE</scope>
    <source>
        <strain evidence="6">NSJ-52</strain>
    </source>
</reference>
<evidence type="ECO:0000256" key="3">
    <source>
        <dbReference type="ARBA" id="ARBA00023125"/>
    </source>
</evidence>
<protein>
    <submittedName>
        <fullName evidence="6">LytTR family transcriptional regulator</fullName>
    </submittedName>
</protein>
<dbReference type="GO" id="GO:0000156">
    <property type="term" value="F:phosphorelay response regulator activity"/>
    <property type="evidence" value="ECO:0007669"/>
    <property type="project" value="InterPro"/>
</dbReference>
<accession>A0A8J6MDP8</accession>
<dbReference type="Gene3D" id="2.40.50.1020">
    <property type="entry name" value="LytTr DNA-binding domain"/>
    <property type="match status" value="1"/>
</dbReference>
<dbReference type="InterPro" id="IPR046947">
    <property type="entry name" value="LytR-like"/>
</dbReference>
<dbReference type="PANTHER" id="PTHR37299">
    <property type="entry name" value="TRANSCRIPTIONAL REGULATOR-RELATED"/>
    <property type="match status" value="1"/>
</dbReference>
<evidence type="ECO:0000256" key="1">
    <source>
        <dbReference type="ARBA" id="ARBA00022490"/>
    </source>
</evidence>
<evidence type="ECO:0000313" key="6">
    <source>
        <dbReference type="EMBL" id="MBC5737871.1"/>
    </source>
</evidence>
<dbReference type="GO" id="GO:0003677">
    <property type="term" value="F:DNA binding"/>
    <property type="evidence" value="ECO:0007669"/>
    <property type="project" value="UniProtKB-KW"/>
</dbReference>
<keyword evidence="7" id="KW-1185">Reference proteome</keyword>
<evidence type="ECO:0000256" key="2">
    <source>
        <dbReference type="ARBA" id="ARBA00023015"/>
    </source>
</evidence>
<keyword evidence="2" id="KW-0805">Transcription regulation</keyword>
<evidence type="ECO:0000256" key="4">
    <source>
        <dbReference type="ARBA" id="ARBA00023163"/>
    </source>
</evidence>
<dbReference type="SMART" id="SM00850">
    <property type="entry name" value="LytTR"/>
    <property type="match status" value="1"/>
</dbReference>